<name>A0AAN6N2C0_9PEZI</name>
<dbReference type="InterPro" id="IPR001680">
    <property type="entry name" value="WD40_rpt"/>
</dbReference>
<gene>
    <name evidence="6" type="ORF">QBC46DRAFT_420256</name>
</gene>
<organism evidence="6 7">
    <name type="scientific">Diplogelasinospora grovesii</name>
    <dbReference type="NCBI Taxonomy" id="303347"/>
    <lineage>
        <taxon>Eukaryota</taxon>
        <taxon>Fungi</taxon>
        <taxon>Dikarya</taxon>
        <taxon>Ascomycota</taxon>
        <taxon>Pezizomycotina</taxon>
        <taxon>Sordariomycetes</taxon>
        <taxon>Sordariomycetidae</taxon>
        <taxon>Sordariales</taxon>
        <taxon>Diplogelasinosporaceae</taxon>
        <taxon>Diplogelasinospora</taxon>
    </lineage>
</organism>
<dbReference type="Pfam" id="PF12697">
    <property type="entry name" value="Abhydrolase_6"/>
    <property type="match status" value="1"/>
</dbReference>
<comment type="caution">
    <text evidence="6">The sequence shown here is derived from an EMBL/GenBank/DDBJ whole genome shotgun (WGS) entry which is preliminary data.</text>
</comment>
<dbReference type="Pfam" id="PF22939">
    <property type="entry name" value="WHD_GPIID"/>
    <property type="match status" value="1"/>
</dbReference>
<dbReference type="SUPFAM" id="SSF50978">
    <property type="entry name" value="WD40 repeat-like"/>
    <property type="match status" value="1"/>
</dbReference>
<dbReference type="Pfam" id="PF00400">
    <property type="entry name" value="WD40"/>
    <property type="match status" value="1"/>
</dbReference>
<dbReference type="SUPFAM" id="SSF101898">
    <property type="entry name" value="NHL repeat"/>
    <property type="match status" value="1"/>
</dbReference>
<keyword evidence="7" id="KW-1185">Reference proteome</keyword>
<feature type="domain" description="Nephrocystin 3-like N-terminal" evidence="5">
    <location>
        <begin position="371"/>
        <end position="534"/>
    </location>
</feature>
<dbReference type="PANTHER" id="PTHR10039">
    <property type="entry name" value="AMELOGENIN"/>
    <property type="match status" value="1"/>
</dbReference>
<feature type="region of interest" description="Disordered" evidence="2">
    <location>
        <begin position="754"/>
        <end position="773"/>
    </location>
</feature>
<evidence type="ECO:0000313" key="7">
    <source>
        <dbReference type="Proteomes" id="UP001303473"/>
    </source>
</evidence>
<dbReference type="InterPro" id="IPR036322">
    <property type="entry name" value="WD40_repeat_dom_sf"/>
</dbReference>
<proteinExistence type="predicted"/>
<feature type="domain" description="GPI inositol-deacylase winged helix" evidence="4">
    <location>
        <begin position="653"/>
        <end position="728"/>
    </location>
</feature>
<protein>
    <recommendedName>
        <fullName evidence="8">GPI inositol-deacylase</fullName>
    </recommendedName>
</protein>
<sequence length="1589" mass="177540">MESARSSFEAGAKDKPDPTAAFPKPSLTETPPPRTSSSSSSRLLQRVLSFRPKSTDLSSPLSNFNHHGNLGLHTLFTPSNPLIEYVFIHGLGGGSTRTWCVKPDPSYFWPKEWLPRHPAFRNVRIHSFGYDSDWKVKGRSTATTHDFGQALLLALRNSECFSTNPIVLVAHSMGGIVAKEAYIMGRQDPYFQDLASKIVAMVFLATPHRGSDYATYLNNLLRVSVMHSARPYISDLERVSAGLVKINDTFRHYCDGLTLYSFFETRELSIGATASALIVPKDSAVMGLPGERVSLMYADHRSICKFESPEDPGYITLTEAFNTINKETSKRFSANNSDRLWGRLQQIEAYLGMPQVPEDDLQDLDDISMAGSCDWFTDRMDFQTWSSTTPSSGPKLYWVYAKPATGKSVLASHVIKVTDAFNNDCSYYFFRHGDKTRSTLSGCLLSLAYQMAILNVDVRNKLLLLIDRGVRFERENAKNIWRKILEPILVNNGTFQPQYWILDALDECSDVPSFFSILSKLEPQMPVKIFVTSRRLESIRAGFAQLEKTPSVAPLLSSEIQMQDTRDSILQYLKSNQHKLHAGTEQQREELLTRIIDKAQGCFLWVRLVLEELSTVWTMEQIERVLNDVPQEMDLLYSRAVELLLARPAHSVTIAKAIITWTICAIRPLTVGELQSALQLDIGTAVQDPEDAIPSLCCQLVHVDKNGRVLILHLTARTFLQNRGLESPLTFCPIPGHQRVLQVCLQLLISDEMKPPKGRRGSEKGAVKKRPTKQQPALLNYAAFHFAEHMRRTTSNSEVVNPLLHEFLEKNVFTWIEFLAKHDSLHVLARTADLIKNYYQRQSKYFPPLGEQIQLADAWTVDLHRLAAKFGTILVRRPSSIYSLIPPFCPASSAISTVFGEPARRIQVVGIEDMGWDDRLSCIDSGGPQCYAVASGEGYFAVGFGSSVVLHHAATCQTWKELEHGDVVRRLGFDCTGNWLVSAGRRNLKVWDLEGSDTPRFTFSVAYDILTFSLQDETDGLIVALKNNTTVRWSLQSGHVVADNPWRSAFEDEGQFRRPPLLAAFSLDESILAIAYRGRPITLWDLEADDELLGFVGRESQDLGSLALGTNTSPSSLVFHPEESVPLLAAAYEDGDLCLFDYDELKLIKMMEANAQIVACSPDGAILATGNSTGMVQLLDFETLQLLFRVNAADYGIRGLSFSSDGLRLLDARGTQCNVWEPALPSGRSRSDDASSNWAPPEPRIVGLLDGEVEITAIAIEESSTWFFVGKSDGSVWLYRTSDGKPQRLLYRHGYHISVTLIAWGDRANVLVTSDSSGRFMVFSINRDANGGFADPIERIDVRGDIHHKMPISQLLLNKANDLLLVSTAESDAVWDLDRGVRLTTSRFGPRPPFGWVNNPLDGTERILVGTAGAEVWDWKSCSLKSPGDHLRWTSKISSPPESRRVKSVSEAPNGRILVEYSDLYSGSSTVAAYLLNARDFRIHQKELVPSAAFSCVTQELTHLIGVCDSKVFFLDKRLGICSIKFLEGKQPGFRHVNHCFIPSDWCNRRGALKLRVSGKGDILFVRTEEVAVVKHAVAFEDERREVLE</sequence>
<evidence type="ECO:0000259" key="5">
    <source>
        <dbReference type="Pfam" id="PF24883"/>
    </source>
</evidence>
<feature type="compositionally biased region" description="Low complexity" evidence="2">
    <location>
        <begin position="25"/>
        <end position="43"/>
    </location>
</feature>
<dbReference type="Gene3D" id="3.40.50.1820">
    <property type="entry name" value="alpha/beta hydrolase"/>
    <property type="match status" value="1"/>
</dbReference>
<dbReference type="Proteomes" id="UP001303473">
    <property type="component" value="Unassembled WGS sequence"/>
</dbReference>
<dbReference type="InterPro" id="IPR029058">
    <property type="entry name" value="AB_hydrolase_fold"/>
</dbReference>
<keyword evidence="1" id="KW-0677">Repeat</keyword>
<dbReference type="SUPFAM" id="SSF53474">
    <property type="entry name" value="alpha/beta-Hydrolases"/>
    <property type="match status" value="1"/>
</dbReference>
<feature type="compositionally biased region" description="Basic and acidic residues" evidence="2">
    <location>
        <begin position="754"/>
        <end position="766"/>
    </location>
</feature>
<dbReference type="Pfam" id="PF24883">
    <property type="entry name" value="NPHP3_N"/>
    <property type="match status" value="1"/>
</dbReference>
<dbReference type="InterPro" id="IPR027417">
    <property type="entry name" value="P-loop_NTPase"/>
</dbReference>
<evidence type="ECO:0000259" key="3">
    <source>
        <dbReference type="Pfam" id="PF12697"/>
    </source>
</evidence>
<feature type="domain" description="AB hydrolase-1" evidence="3">
    <location>
        <begin position="86"/>
        <end position="229"/>
    </location>
</feature>
<dbReference type="Gene3D" id="2.130.10.10">
    <property type="entry name" value="YVTN repeat-like/Quinoprotein amine dehydrogenase"/>
    <property type="match status" value="3"/>
</dbReference>
<dbReference type="PANTHER" id="PTHR10039:SF16">
    <property type="entry name" value="GPI INOSITOL-DEACYLASE"/>
    <property type="match status" value="1"/>
</dbReference>
<evidence type="ECO:0008006" key="8">
    <source>
        <dbReference type="Google" id="ProtNLM"/>
    </source>
</evidence>
<dbReference type="SMART" id="SM00320">
    <property type="entry name" value="WD40"/>
    <property type="match status" value="6"/>
</dbReference>
<dbReference type="Gene3D" id="3.40.50.300">
    <property type="entry name" value="P-loop containing nucleotide triphosphate hydrolases"/>
    <property type="match status" value="1"/>
</dbReference>
<evidence type="ECO:0000256" key="2">
    <source>
        <dbReference type="SAM" id="MobiDB-lite"/>
    </source>
</evidence>
<evidence type="ECO:0000259" key="4">
    <source>
        <dbReference type="Pfam" id="PF22939"/>
    </source>
</evidence>
<accession>A0AAN6N2C0</accession>
<evidence type="ECO:0000256" key="1">
    <source>
        <dbReference type="ARBA" id="ARBA00022737"/>
    </source>
</evidence>
<dbReference type="EMBL" id="MU853893">
    <property type="protein sequence ID" value="KAK3936147.1"/>
    <property type="molecule type" value="Genomic_DNA"/>
</dbReference>
<dbReference type="InterPro" id="IPR054471">
    <property type="entry name" value="GPIID_WHD"/>
</dbReference>
<reference evidence="7" key="1">
    <citation type="journal article" date="2023" name="Mol. Phylogenet. Evol.">
        <title>Genome-scale phylogeny and comparative genomics of the fungal order Sordariales.</title>
        <authorList>
            <person name="Hensen N."/>
            <person name="Bonometti L."/>
            <person name="Westerberg I."/>
            <person name="Brannstrom I.O."/>
            <person name="Guillou S."/>
            <person name="Cros-Aarteil S."/>
            <person name="Calhoun S."/>
            <person name="Haridas S."/>
            <person name="Kuo A."/>
            <person name="Mondo S."/>
            <person name="Pangilinan J."/>
            <person name="Riley R."/>
            <person name="LaButti K."/>
            <person name="Andreopoulos B."/>
            <person name="Lipzen A."/>
            <person name="Chen C."/>
            <person name="Yan M."/>
            <person name="Daum C."/>
            <person name="Ng V."/>
            <person name="Clum A."/>
            <person name="Steindorff A."/>
            <person name="Ohm R.A."/>
            <person name="Martin F."/>
            <person name="Silar P."/>
            <person name="Natvig D.O."/>
            <person name="Lalanne C."/>
            <person name="Gautier V."/>
            <person name="Ament-Velasquez S.L."/>
            <person name="Kruys A."/>
            <person name="Hutchinson M.I."/>
            <person name="Powell A.J."/>
            <person name="Barry K."/>
            <person name="Miller A.N."/>
            <person name="Grigoriev I.V."/>
            <person name="Debuchy R."/>
            <person name="Gladieux P."/>
            <person name="Hiltunen Thoren M."/>
            <person name="Johannesson H."/>
        </authorList>
    </citation>
    <scope>NUCLEOTIDE SEQUENCE [LARGE SCALE GENOMIC DNA]</scope>
    <source>
        <strain evidence="7">CBS 340.73</strain>
    </source>
</reference>
<dbReference type="InterPro" id="IPR056884">
    <property type="entry name" value="NPHP3-like_N"/>
</dbReference>
<dbReference type="SUPFAM" id="SSF52540">
    <property type="entry name" value="P-loop containing nucleoside triphosphate hydrolases"/>
    <property type="match status" value="1"/>
</dbReference>
<evidence type="ECO:0000313" key="6">
    <source>
        <dbReference type="EMBL" id="KAK3936147.1"/>
    </source>
</evidence>
<dbReference type="InterPro" id="IPR015943">
    <property type="entry name" value="WD40/YVTN_repeat-like_dom_sf"/>
</dbReference>
<feature type="region of interest" description="Disordered" evidence="2">
    <location>
        <begin position="1"/>
        <end position="43"/>
    </location>
</feature>
<dbReference type="InterPro" id="IPR000073">
    <property type="entry name" value="AB_hydrolase_1"/>
</dbReference>